<dbReference type="Gene3D" id="2.40.50.180">
    <property type="entry name" value="CheA-289, Domain 4"/>
    <property type="match status" value="3"/>
</dbReference>
<dbReference type="EMBL" id="AP025516">
    <property type="protein sequence ID" value="BDD88940.1"/>
    <property type="molecule type" value="Genomic_DNA"/>
</dbReference>
<dbReference type="PANTHER" id="PTHR22617:SF23">
    <property type="entry name" value="CHEMOTAXIS PROTEIN CHEW"/>
    <property type="match status" value="1"/>
</dbReference>
<dbReference type="SUPFAM" id="SSF50341">
    <property type="entry name" value="CheW-like"/>
    <property type="match status" value="3"/>
</dbReference>
<keyword evidence="3" id="KW-1185">Reference proteome</keyword>
<feature type="domain" description="CheW-like" evidence="1">
    <location>
        <begin position="170"/>
        <end position="309"/>
    </location>
</feature>
<evidence type="ECO:0000259" key="1">
    <source>
        <dbReference type="PROSITE" id="PS50851"/>
    </source>
</evidence>
<dbReference type="PROSITE" id="PS50851">
    <property type="entry name" value="CHEW"/>
    <property type="match status" value="3"/>
</dbReference>
<dbReference type="InterPro" id="IPR039315">
    <property type="entry name" value="CheW"/>
</dbReference>
<gene>
    <name evidence="2" type="ORF">DPPLL_33050</name>
</gene>
<dbReference type="PANTHER" id="PTHR22617">
    <property type="entry name" value="CHEMOTAXIS SENSOR HISTIDINE KINASE-RELATED"/>
    <property type="match status" value="1"/>
</dbReference>
<dbReference type="InterPro" id="IPR002545">
    <property type="entry name" value="CheW-lke_dom"/>
</dbReference>
<feature type="domain" description="CheW-like" evidence="1">
    <location>
        <begin position="343"/>
        <end position="489"/>
    </location>
</feature>
<accession>A0ABM7WD45</accession>
<name>A0ABM7WD45_9BACT</name>
<organism evidence="2 3">
    <name type="scientific">Desulfofustis limnaeus</name>
    <dbReference type="NCBI Taxonomy" id="2740163"/>
    <lineage>
        <taxon>Bacteria</taxon>
        <taxon>Pseudomonadati</taxon>
        <taxon>Thermodesulfobacteriota</taxon>
        <taxon>Desulfobulbia</taxon>
        <taxon>Desulfobulbales</taxon>
        <taxon>Desulfocapsaceae</taxon>
        <taxon>Desulfofustis</taxon>
    </lineage>
</organism>
<dbReference type="InterPro" id="IPR036061">
    <property type="entry name" value="CheW-like_dom_sf"/>
</dbReference>
<protein>
    <submittedName>
        <fullName evidence="2">Chemotaxis protein CheW</fullName>
    </submittedName>
</protein>
<dbReference type="Gene3D" id="2.30.30.40">
    <property type="entry name" value="SH3 Domains"/>
    <property type="match status" value="2"/>
</dbReference>
<dbReference type="RefSeq" id="WP_284152268.1">
    <property type="nucleotide sequence ID" value="NZ_AP025516.1"/>
</dbReference>
<evidence type="ECO:0000313" key="2">
    <source>
        <dbReference type="EMBL" id="BDD88940.1"/>
    </source>
</evidence>
<evidence type="ECO:0000313" key="3">
    <source>
        <dbReference type="Proteomes" id="UP000830055"/>
    </source>
</evidence>
<sequence length="512" mass="57161">MSQEQLFASFVLDRSQDLEIALKAEQVAEATTIQGTIRTLPGGVAFLEGIMHLRDDVIPIINLKRRLGLEPCDYGDDAKVAVVSLHHQRFGLLFDDIKEVFRAEAALISPISAALQTSDRVISSLIKLENGRRMVELLDLKHLFEQDLVDLQDQLETSRQTTVSGPPVTYARYVIFICAGQQYGVAVENAREITFCTNINDLFRTGMIEGAIELRGRTIPVLSARALLSSQSVQDGRRTEDERILVLSDDDCVIGIVVDQVVDIMSVGSDRVLPFPSGQDDNVTGLFSRPTGENVILLNIRNLICDQIDSIKSMARINSSVPDGAAKKNEATQRQQRTTHHLITENCYLIFSIGKRFAIEIKDVREIIEATGIMRIPGADGFSTGVINLRGEVVPVIDLRCFLHYQDRDDGETGRLIICSGHGKTVALQVDHIVTIYKQEQYHATPSLNPQLNDRRDTLDRLIEHFDLNGLKEHVLVINTHNLIRHHLSSEPAGEPVIHRENDHDSEPFENS</sequence>
<dbReference type="Pfam" id="PF01584">
    <property type="entry name" value="CheW"/>
    <property type="match status" value="3"/>
</dbReference>
<feature type="domain" description="CheW-like" evidence="1">
    <location>
        <begin position="4"/>
        <end position="149"/>
    </location>
</feature>
<proteinExistence type="predicted"/>
<reference evidence="2 3" key="1">
    <citation type="submission" date="2022-01" db="EMBL/GenBank/DDBJ databases">
        <title>Desulfofustis limnae sp. nov., a novel mesophilic sulfate-reducing bacterium isolated from marsh soil.</title>
        <authorList>
            <person name="Watanabe M."/>
            <person name="Takahashi A."/>
            <person name="Kojima H."/>
            <person name="Fukui M."/>
        </authorList>
    </citation>
    <scope>NUCLEOTIDE SEQUENCE [LARGE SCALE GENOMIC DNA]</scope>
    <source>
        <strain evidence="2 3">PPLL</strain>
    </source>
</reference>
<dbReference type="Proteomes" id="UP000830055">
    <property type="component" value="Chromosome"/>
</dbReference>
<dbReference type="SMART" id="SM00260">
    <property type="entry name" value="CheW"/>
    <property type="match status" value="3"/>
</dbReference>